<dbReference type="Proteomes" id="UP001335100">
    <property type="component" value="Unassembled WGS sequence"/>
</dbReference>
<dbReference type="RefSeq" id="WP_330075482.1">
    <property type="nucleotide sequence ID" value="NZ_JAZDQJ010000017.1"/>
</dbReference>
<evidence type="ECO:0000256" key="1">
    <source>
        <dbReference type="SAM" id="MobiDB-lite"/>
    </source>
</evidence>
<protein>
    <submittedName>
        <fullName evidence="2">PAAR domain-containing protein</fullName>
    </submittedName>
</protein>
<organism evidence="2 3">
    <name type="scientific">Pseudomonas ulcerans</name>
    <dbReference type="NCBI Taxonomy" id="3115852"/>
    <lineage>
        <taxon>Bacteria</taxon>
        <taxon>Pseudomonadati</taxon>
        <taxon>Pseudomonadota</taxon>
        <taxon>Gammaproteobacteria</taxon>
        <taxon>Pseudomonadales</taxon>
        <taxon>Pseudomonadaceae</taxon>
        <taxon>Pseudomonas</taxon>
    </lineage>
</organism>
<dbReference type="CDD" id="cd14744">
    <property type="entry name" value="PAAR_CT_2"/>
    <property type="match status" value="1"/>
</dbReference>
<name>A0ABU7HT47_9PSED</name>
<dbReference type="EMBL" id="JAZDQJ010000017">
    <property type="protein sequence ID" value="MEE1934720.1"/>
    <property type="molecule type" value="Genomic_DNA"/>
</dbReference>
<proteinExistence type="predicted"/>
<evidence type="ECO:0000313" key="3">
    <source>
        <dbReference type="Proteomes" id="UP001335100"/>
    </source>
</evidence>
<gene>
    <name evidence="2" type="ORF">V0R50_15935</name>
</gene>
<reference evidence="2 3" key="1">
    <citation type="submission" date="2024-01" db="EMBL/GenBank/DDBJ databases">
        <title>Unpublished Manusciprt.</title>
        <authorList>
            <person name="Duman M."/>
            <person name="Valdes E.G."/>
            <person name="Ajmi N."/>
            <person name="Altun S."/>
            <person name="Saticioglu I.B."/>
        </authorList>
    </citation>
    <scope>NUCLEOTIDE SEQUENCE [LARGE SCALE GENOMIC DNA]</scope>
    <source>
        <strain evidence="2 3">148P</strain>
    </source>
</reference>
<comment type="caution">
    <text evidence="2">The sequence shown here is derived from an EMBL/GenBank/DDBJ whole genome shotgun (WGS) entry which is preliminary data.</text>
</comment>
<feature type="region of interest" description="Disordered" evidence="1">
    <location>
        <begin position="118"/>
        <end position="145"/>
    </location>
</feature>
<accession>A0ABU7HT47</accession>
<sequence>MAIGYVIRMGDKTSCGGQVLEGNPGILVGGMPQAREGDSVSCGVTGQTYRIVGGVSSVPTNGGLAAGSLDSTSSCPCQATLLPGCQSFPYKSNSGTPTSRQHGPGTRPRDAEAAAALQQASVSGVTSRTSPAQRPGASTPFQDSTQAVEPGFHIVPYSMSRSALEAALFDSPSLEVLSKFRTLNPGQGTIKAGAMIILSDPRNRTCTREEALLMEAAEIVNKALEPLTEEEADFMARHHEEISTFLAHTAAAVGVGEAMFSRNLNNVKGNMNAVQDLYTRSFDRDGHLKSTQFFAERARLFADLDMNLSPLTRKAIGFPDHPKLKTALGLSTRSLVHHWKKAGASGPIPGYATHIEQVSRTAKILKAGGWVGAAIGGGASYVKVQQVCTEGSAEACRKVMFTEAGSFFGGIVGGAGGGVAASAGAGPLCVAIGLGTAVVGGVVCGIVVAGVGAYAGGAFGASKGAQLGEVIYQKSR</sequence>
<evidence type="ECO:0000313" key="2">
    <source>
        <dbReference type="EMBL" id="MEE1934720.1"/>
    </source>
</evidence>
<dbReference type="Pfam" id="PF05488">
    <property type="entry name" value="PAAR_motif"/>
    <property type="match status" value="1"/>
</dbReference>
<dbReference type="InterPro" id="IPR008727">
    <property type="entry name" value="PAAR_motif"/>
</dbReference>
<feature type="region of interest" description="Disordered" evidence="1">
    <location>
        <begin position="91"/>
        <end position="110"/>
    </location>
</feature>
<feature type="compositionally biased region" description="Polar residues" evidence="1">
    <location>
        <begin position="121"/>
        <end position="132"/>
    </location>
</feature>
<keyword evidence="3" id="KW-1185">Reference proteome</keyword>
<feature type="compositionally biased region" description="Polar residues" evidence="1">
    <location>
        <begin position="91"/>
        <end position="101"/>
    </location>
</feature>